<feature type="compositionally biased region" description="Polar residues" evidence="1">
    <location>
        <begin position="460"/>
        <end position="476"/>
    </location>
</feature>
<feature type="compositionally biased region" description="Polar residues" evidence="1">
    <location>
        <begin position="512"/>
        <end position="528"/>
    </location>
</feature>
<feature type="compositionally biased region" description="Basic and acidic residues" evidence="1">
    <location>
        <begin position="275"/>
        <end position="292"/>
    </location>
</feature>
<dbReference type="OrthoDB" id="3903267at2759"/>
<feature type="compositionally biased region" description="Low complexity" evidence="1">
    <location>
        <begin position="1"/>
        <end position="35"/>
    </location>
</feature>
<dbReference type="Proteomes" id="UP000070501">
    <property type="component" value="Unassembled WGS sequence"/>
</dbReference>
<feature type="compositionally biased region" description="Acidic residues" evidence="1">
    <location>
        <begin position="231"/>
        <end position="244"/>
    </location>
</feature>
<feature type="compositionally biased region" description="Acidic residues" evidence="1">
    <location>
        <begin position="204"/>
        <end position="223"/>
    </location>
</feature>
<dbReference type="EMBL" id="KQ964245">
    <property type="protein sequence ID" value="KXJ96992.1"/>
    <property type="molecule type" value="Genomic_DNA"/>
</dbReference>
<protein>
    <submittedName>
        <fullName evidence="2">Uncharacterized protein</fullName>
    </submittedName>
</protein>
<dbReference type="AlphaFoldDB" id="A0A136JIM0"/>
<feature type="region of interest" description="Disordered" evidence="1">
    <location>
        <begin position="421"/>
        <end position="485"/>
    </location>
</feature>
<feature type="region of interest" description="Disordered" evidence="1">
    <location>
        <begin position="499"/>
        <end position="571"/>
    </location>
</feature>
<keyword evidence="3" id="KW-1185">Reference proteome</keyword>
<sequence>MAGAKKTASSSKGKSASTGASRSSHSRGGSTSKSSPNKRAENWNFTHIPPEASQRTGNGRQKGRDLVSWARPRMMEQTMLHLVFECTTRNIRLPWDNIAHRLHPGLSGNALLQRFQRLRRELIAEGHLVPPIPGRGNSNTDPEIRGYTRMDRAGPDLETTVPIRFDEPWLAPQFNLPDAGKLVHNQVDRKKGGGKDATAFQLGSDEDSDSDEPDFDALDSDDDGGVKPAGEGEDEDDDGEDSEEESKSAKRRAPSDRRQSIRSVKKKTYAEVDSGDEKAGSSKKIHTPDRRNRGGSSSPAVRRRDRLGRRGTAASSNNPSVGRPAGDLTSAMLAAQTSIPGGALPIPEVPITFTCNNDGSFSFNGMPTSGGAHASTATLPQLSAAAMNSSMGNNGNTNGLSQETMFAMYQSMLQQQFGQQGFPGPTNPNASFHSLPGQPGGAGGRPSIFTGQHFGGMATPASSVPSANASGVTGTDITMGGMGASQVDPEQHRLAMEILKPAGSVDKAGKMTTPSGRRSQRKLQSPESDNGDDNIEVKTEDPAGDTPIKDAAPATKKKMKKTPAEDDMDES</sequence>
<dbReference type="InParanoid" id="A0A136JIM0"/>
<accession>A0A136JIM0</accession>
<proteinExistence type="predicted"/>
<reference evidence="3" key="1">
    <citation type="submission" date="2016-02" db="EMBL/GenBank/DDBJ databases">
        <title>Draft genome sequence of Microdochium bolleyi, a fungal endophyte of beachgrass.</title>
        <authorList>
            <consortium name="DOE Joint Genome Institute"/>
            <person name="David A.S."/>
            <person name="May G."/>
            <person name="Haridas S."/>
            <person name="Lim J."/>
            <person name="Wang M."/>
            <person name="Labutti K."/>
            <person name="Lipzen A."/>
            <person name="Barry K."/>
            <person name="Grigoriev I.V."/>
        </authorList>
    </citation>
    <scope>NUCLEOTIDE SEQUENCE [LARGE SCALE GENOMIC DNA]</scope>
    <source>
        <strain evidence="3">J235TASD1</strain>
    </source>
</reference>
<feature type="compositionally biased region" description="Basic and acidic residues" evidence="1">
    <location>
        <begin position="142"/>
        <end position="155"/>
    </location>
</feature>
<name>A0A136JIM0_9PEZI</name>
<feature type="region of interest" description="Disordered" evidence="1">
    <location>
        <begin position="1"/>
        <end position="64"/>
    </location>
</feature>
<feature type="compositionally biased region" description="Basic and acidic residues" evidence="1">
    <location>
        <begin position="245"/>
        <end position="259"/>
    </location>
</feature>
<dbReference type="STRING" id="196109.A0A136JIM0"/>
<feature type="region of interest" description="Disordered" evidence="1">
    <location>
        <begin position="188"/>
        <end position="326"/>
    </location>
</feature>
<feature type="region of interest" description="Disordered" evidence="1">
    <location>
        <begin position="129"/>
        <end position="155"/>
    </location>
</feature>
<evidence type="ECO:0000256" key="1">
    <source>
        <dbReference type="SAM" id="MobiDB-lite"/>
    </source>
</evidence>
<organism evidence="2 3">
    <name type="scientific">Microdochium bolleyi</name>
    <dbReference type="NCBI Taxonomy" id="196109"/>
    <lineage>
        <taxon>Eukaryota</taxon>
        <taxon>Fungi</taxon>
        <taxon>Dikarya</taxon>
        <taxon>Ascomycota</taxon>
        <taxon>Pezizomycotina</taxon>
        <taxon>Sordariomycetes</taxon>
        <taxon>Xylariomycetidae</taxon>
        <taxon>Xylariales</taxon>
        <taxon>Microdochiaceae</taxon>
        <taxon>Microdochium</taxon>
    </lineage>
</organism>
<evidence type="ECO:0000313" key="3">
    <source>
        <dbReference type="Proteomes" id="UP000070501"/>
    </source>
</evidence>
<evidence type="ECO:0000313" key="2">
    <source>
        <dbReference type="EMBL" id="KXJ96992.1"/>
    </source>
</evidence>
<gene>
    <name evidence="2" type="ORF">Micbo1qcDRAFT_211267</name>
</gene>